<name>A0A015M3V9_RHIIW</name>
<dbReference type="Proteomes" id="UP000022910">
    <property type="component" value="Unassembled WGS sequence"/>
</dbReference>
<dbReference type="HOGENOM" id="CLU_2159740_0_0_1"/>
<dbReference type="AlphaFoldDB" id="A0A015M3V9"/>
<comment type="caution">
    <text evidence="1">The sequence shown here is derived from an EMBL/GenBank/DDBJ whole genome shotgun (WGS) entry which is preliminary data.</text>
</comment>
<gene>
    <name evidence="1" type="ORF">RirG_170360</name>
</gene>
<evidence type="ECO:0000313" key="2">
    <source>
        <dbReference type="Proteomes" id="UP000022910"/>
    </source>
</evidence>
<dbReference type="OrthoDB" id="2426006at2759"/>
<dbReference type="STRING" id="1432141.A0A015M3V9"/>
<keyword evidence="2" id="KW-1185">Reference proteome</keyword>
<organism evidence="1 2">
    <name type="scientific">Rhizophagus irregularis (strain DAOM 197198w)</name>
    <name type="common">Glomus intraradices</name>
    <dbReference type="NCBI Taxonomy" id="1432141"/>
    <lineage>
        <taxon>Eukaryota</taxon>
        <taxon>Fungi</taxon>
        <taxon>Fungi incertae sedis</taxon>
        <taxon>Mucoromycota</taxon>
        <taxon>Glomeromycotina</taxon>
        <taxon>Glomeromycetes</taxon>
        <taxon>Glomerales</taxon>
        <taxon>Glomeraceae</taxon>
        <taxon>Rhizophagus</taxon>
    </lineage>
</organism>
<sequence length="111" mass="12820">MNLHNEAKAFDLTIKDVFVAEEQNHNTRYLFIRNQEIENSLIPLLPGFVVFTTAGKKQFKLSILESNNQLLFFWEEFGSDSLYIKKKAQGVGRLAFHCMLKKYGLDSNTCL</sequence>
<accession>A0A015M3V9</accession>
<proteinExistence type="predicted"/>
<reference evidence="1 2" key="1">
    <citation type="submission" date="2014-02" db="EMBL/GenBank/DDBJ databases">
        <title>Single nucleus genome sequencing reveals high similarity among nuclei of an endomycorrhizal fungus.</title>
        <authorList>
            <person name="Lin K."/>
            <person name="Geurts R."/>
            <person name="Zhang Z."/>
            <person name="Limpens E."/>
            <person name="Saunders D.G."/>
            <person name="Mu D."/>
            <person name="Pang E."/>
            <person name="Cao H."/>
            <person name="Cha H."/>
            <person name="Lin T."/>
            <person name="Zhou Q."/>
            <person name="Shang Y."/>
            <person name="Li Y."/>
            <person name="Ivanov S."/>
            <person name="Sharma T."/>
            <person name="Velzen R.V."/>
            <person name="Ruijter N.D."/>
            <person name="Aanen D.K."/>
            <person name="Win J."/>
            <person name="Kamoun S."/>
            <person name="Bisseling T."/>
            <person name="Huang S."/>
        </authorList>
    </citation>
    <scope>NUCLEOTIDE SEQUENCE [LARGE SCALE GENOMIC DNA]</scope>
    <source>
        <strain evidence="2">DAOM197198w</strain>
    </source>
</reference>
<evidence type="ECO:0000313" key="1">
    <source>
        <dbReference type="EMBL" id="EXX61528.1"/>
    </source>
</evidence>
<protein>
    <submittedName>
        <fullName evidence="1">Uncharacterized protein</fullName>
    </submittedName>
</protein>
<dbReference type="EMBL" id="JEMT01025399">
    <property type="protein sequence ID" value="EXX61528.1"/>
    <property type="molecule type" value="Genomic_DNA"/>
</dbReference>